<dbReference type="Pfam" id="PF13440">
    <property type="entry name" value="Polysacc_synt_3"/>
    <property type="match status" value="1"/>
</dbReference>
<evidence type="ECO:0000256" key="4">
    <source>
        <dbReference type="ARBA" id="ARBA00022989"/>
    </source>
</evidence>
<feature type="transmembrane region" description="Helical" evidence="6">
    <location>
        <begin position="54"/>
        <end position="77"/>
    </location>
</feature>
<keyword evidence="8" id="KW-1185">Reference proteome</keyword>
<comment type="subcellular location">
    <subcellularLocation>
        <location evidence="1">Cell membrane</location>
        <topology evidence="1">Multi-pass membrane protein</topology>
    </subcellularLocation>
</comment>
<dbReference type="Proteomes" id="UP001499924">
    <property type="component" value="Unassembled WGS sequence"/>
</dbReference>
<keyword evidence="5 6" id="KW-0472">Membrane</keyword>
<evidence type="ECO:0000313" key="7">
    <source>
        <dbReference type="EMBL" id="GAA3180827.1"/>
    </source>
</evidence>
<evidence type="ECO:0000313" key="8">
    <source>
        <dbReference type="Proteomes" id="UP001499924"/>
    </source>
</evidence>
<gene>
    <name evidence="7" type="ORF">GCM10010531_38710</name>
</gene>
<name>A0ABP6PMC3_9ACTN</name>
<feature type="transmembrane region" description="Helical" evidence="6">
    <location>
        <begin position="183"/>
        <end position="203"/>
    </location>
</feature>
<feature type="transmembrane region" description="Helical" evidence="6">
    <location>
        <begin position="21"/>
        <end position="42"/>
    </location>
</feature>
<keyword evidence="2" id="KW-1003">Cell membrane</keyword>
<accession>A0ABP6PMC3</accession>
<feature type="transmembrane region" description="Helical" evidence="6">
    <location>
        <begin position="388"/>
        <end position="408"/>
    </location>
</feature>
<feature type="transmembrane region" description="Helical" evidence="6">
    <location>
        <begin position="360"/>
        <end position="382"/>
    </location>
</feature>
<feature type="transmembrane region" description="Helical" evidence="6">
    <location>
        <begin position="239"/>
        <end position="259"/>
    </location>
</feature>
<feature type="transmembrane region" description="Helical" evidence="6">
    <location>
        <begin position="125"/>
        <end position="145"/>
    </location>
</feature>
<evidence type="ECO:0000256" key="6">
    <source>
        <dbReference type="SAM" id="Phobius"/>
    </source>
</evidence>
<evidence type="ECO:0000256" key="2">
    <source>
        <dbReference type="ARBA" id="ARBA00022475"/>
    </source>
</evidence>
<feature type="transmembrane region" description="Helical" evidence="6">
    <location>
        <begin position="297"/>
        <end position="319"/>
    </location>
</feature>
<evidence type="ECO:0000256" key="3">
    <source>
        <dbReference type="ARBA" id="ARBA00022692"/>
    </source>
</evidence>
<dbReference type="EMBL" id="BAAAVV010000013">
    <property type="protein sequence ID" value="GAA3180827.1"/>
    <property type="molecule type" value="Genomic_DNA"/>
</dbReference>
<dbReference type="PANTHER" id="PTHR30250">
    <property type="entry name" value="PST FAMILY PREDICTED COLANIC ACID TRANSPORTER"/>
    <property type="match status" value="1"/>
</dbReference>
<evidence type="ECO:0000256" key="5">
    <source>
        <dbReference type="ARBA" id="ARBA00023136"/>
    </source>
</evidence>
<comment type="caution">
    <text evidence="7">The sequence shown here is derived from an EMBL/GenBank/DDBJ whole genome shotgun (WGS) entry which is preliminary data.</text>
</comment>
<protein>
    <recommendedName>
        <fullName evidence="9">Membrane protein involved in the export of O-antigen and teichoic acid</fullName>
    </recommendedName>
</protein>
<sequence length="430" mass="43453">MTLTDAPIAEQDARRLAKVGLAAAMVSRLMGRLVGIVLVIVLARQTGAETVAVYGYLLGTATLVTMLTDLGVASVAGREVAAGRMPADGALRAALGPQVVSVVAAAAATVLLTVVWGPAEVPGSALALTVLFVLAGGLVNLWAEVLRATGRVLLEGALQFGSAVALVAVGSVVIIAGGSATDLLLVVLLKEVAVLLVGVALLRPRRREGVLARELLTQGLWMAVASTAVILLWRQGTLVVGAAGSVGALATFVVATRFFDAGVTVAHTAGFGLVPGLSALAADPVAFRRAARHYLKLAALAGLVIAVVGWLVAGPITTIPFGERWADAVPAVRVVALSALPILVSYVAFTMFLARGQMRWLTGSAVGGTVAGIGATIALMAWRPDALSGVLGTTIGATVLVVLLLVGLRDLLRPGVPGAGEAAPAPSTNA</sequence>
<keyword evidence="3 6" id="KW-0812">Transmembrane</keyword>
<dbReference type="PANTHER" id="PTHR30250:SF26">
    <property type="entry name" value="PSMA PROTEIN"/>
    <property type="match status" value="1"/>
</dbReference>
<reference evidence="8" key="1">
    <citation type="journal article" date="2019" name="Int. J. Syst. Evol. Microbiol.">
        <title>The Global Catalogue of Microorganisms (GCM) 10K type strain sequencing project: providing services to taxonomists for standard genome sequencing and annotation.</title>
        <authorList>
            <consortium name="The Broad Institute Genomics Platform"/>
            <consortium name="The Broad Institute Genome Sequencing Center for Infectious Disease"/>
            <person name="Wu L."/>
            <person name="Ma J."/>
        </authorList>
    </citation>
    <scope>NUCLEOTIDE SEQUENCE [LARGE SCALE GENOMIC DNA]</scope>
    <source>
        <strain evidence="8">JCM 15614</strain>
    </source>
</reference>
<keyword evidence="4 6" id="KW-1133">Transmembrane helix</keyword>
<feature type="transmembrane region" description="Helical" evidence="6">
    <location>
        <begin position="157"/>
        <end position="177"/>
    </location>
</feature>
<organism evidence="7 8">
    <name type="scientific">Blastococcus jejuensis</name>
    <dbReference type="NCBI Taxonomy" id="351224"/>
    <lineage>
        <taxon>Bacteria</taxon>
        <taxon>Bacillati</taxon>
        <taxon>Actinomycetota</taxon>
        <taxon>Actinomycetes</taxon>
        <taxon>Geodermatophilales</taxon>
        <taxon>Geodermatophilaceae</taxon>
        <taxon>Blastococcus</taxon>
    </lineage>
</organism>
<dbReference type="RefSeq" id="WP_344690695.1">
    <property type="nucleotide sequence ID" value="NZ_BAAAVV010000013.1"/>
</dbReference>
<dbReference type="InterPro" id="IPR050833">
    <property type="entry name" value="Poly_Biosynth_Transport"/>
</dbReference>
<evidence type="ECO:0008006" key="9">
    <source>
        <dbReference type="Google" id="ProtNLM"/>
    </source>
</evidence>
<feature type="transmembrane region" description="Helical" evidence="6">
    <location>
        <begin position="98"/>
        <end position="119"/>
    </location>
</feature>
<feature type="transmembrane region" description="Helical" evidence="6">
    <location>
        <begin position="331"/>
        <end position="353"/>
    </location>
</feature>
<feature type="transmembrane region" description="Helical" evidence="6">
    <location>
        <begin position="215"/>
        <end position="233"/>
    </location>
</feature>
<proteinExistence type="predicted"/>
<evidence type="ECO:0000256" key="1">
    <source>
        <dbReference type="ARBA" id="ARBA00004651"/>
    </source>
</evidence>